<gene>
    <name evidence="1" type="ORF">SAMN04488123_10598</name>
</gene>
<dbReference type="OrthoDB" id="2629255at2"/>
<dbReference type="RefSeq" id="WP_090397657.1">
    <property type="nucleotide sequence ID" value="NZ_FNEN01000005.1"/>
</dbReference>
<dbReference type="Proteomes" id="UP000198853">
    <property type="component" value="Unassembled WGS sequence"/>
</dbReference>
<dbReference type="AlphaFoldDB" id="A0A1G8MY79"/>
<accession>A0A1G8MY79</accession>
<protein>
    <submittedName>
        <fullName evidence="1">Uncharacterized protein</fullName>
    </submittedName>
</protein>
<reference evidence="1 2" key="1">
    <citation type="submission" date="2016-10" db="EMBL/GenBank/DDBJ databases">
        <authorList>
            <person name="de Groot N.N."/>
        </authorList>
    </citation>
    <scope>NUCLEOTIDE SEQUENCE [LARGE SCALE GENOMIC DNA]</scope>
    <source>
        <strain evidence="1 2">DSM 21771</strain>
    </source>
</reference>
<proteinExistence type="predicted"/>
<sequence>MEAEGRDWKRERLLRVVSPSLYQHVTIELESTHNVHSYDIEATAISEEHELELIIRYGDDFNHEERHSFSHQAIEQMDTTITDFIHAVGKNCVKVMVSDYFQRMKP</sequence>
<evidence type="ECO:0000313" key="1">
    <source>
        <dbReference type="EMBL" id="SDI72844.1"/>
    </source>
</evidence>
<organism evidence="1 2">
    <name type="scientific">Natribacillus halophilus</name>
    <dbReference type="NCBI Taxonomy" id="549003"/>
    <lineage>
        <taxon>Bacteria</taxon>
        <taxon>Bacillati</taxon>
        <taxon>Bacillota</taxon>
        <taxon>Bacilli</taxon>
        <taxon>Bacillales</taxon>
        <taxon>Bacillaceae</taxon>
        <taxon>Natribacillus</taxon>
    </lineage>
</organism>
<keyword evidence="2" id="KW-1185">Reference proteome</keyword>
<evidence type="ECO:0000313" key="2">
    <source>
        <dbReference type="Proteomes" id="UP000198853"/>
    </source>
</evidence>
<dbReference type="EMBL" id="FNEN01000005">
    <property type="protein sequence ID" value="SDI72844.1"/>
    <property type="molecule type" value="Genomic_DNA"/>
</dbReference>
<name>A0A1G8MY79_9BACI</name>